<dbReference type="Proteomes" id="UP000188603">
    <property type="component" value="Chromosome"/>
</dbReference>
<evidence type="ECO:0000259" key="4">
    <source>
        <dbReference type="PROSITE" id="PS50932"/>
    </source>
</evidence>
<dbReference type="STRING" id="1471761.B0W44_12090"/>
<sequence length="329" mass="36974">MATIEDVAKMTGLSPATVSRALNNHPYVSEEKKRIVLEAAAKLNYHPNASAKKLREQKADTIAVMIPWLTNPFFAYLLEGIDTVATENDLQLLVCQTRNDPQKELGFFTLLQTKQVDGMILTSVENSWDTLCNYVEYGPIVMCNEYDKRAELPAVFTDQTYGGYVGTRHLIERGHTNIAFCRGRADSNLVSEREQGFRKAMEEENIPIREAWMLNDVMDLEDGKRAVRKLLNMRHMPTAVFTGSDQVAAGMILEARAHGLRVPEDIAVIGFDDQPIAEVTEPALTTIKQPIKEMGKKAMELMLDAVLHKKKWGKVGIELPLDLIVRRST</sequence>
<feature type="domain" description="HTH lacI-type" evidence="4">
    <location>
        <begin position="2"/>
        <end position="56"/>
    </location>
</feature>
<gene>
    <name evidence="5" type="ORF">B0W44_12090</name>
</gene>
<dbReference type="CDD" id="cd01392">
    <property type="entry name" value="HTH_LacI"/>
    <property type="match status" value="1"/>
</dbReference>
<dbReference type="PROSITE" id="PS50932">
    <property type="entry name" value="HTH_LACI_2"/>
    <property type="match status" value="1"/>
</dbReference>
<name>A0A1U9K8N9_9BACL</name>
<protein>
    <submittedName>
        <fullName evidence="5">LacI family transcriptional regulator</fullName>
    </submittedName>
</protein>
<dbReference type="PANTHER" id="PTHR30146">
    <property type="entry name" value="LACI-RELATED TRANSCRIPTIONAL REPRESSOR"/>
    <property type="match status" value="1"/>
</dbReference>
<dbReference type="Gene3D" id="3.40.50.2300">
    <property type="match status" value="2"/>
</dbReference>
<dbReference type="EMBL" id="CP019699">
    <property type="protein sequence ID" value="AQS56390.1"/>
    <property type="molecule type" value="Genomic_DNA"/>
</dbReference>
<keyword evidence="3" id="KW-0804">Transcription</keyword>
<dbReference type="CDD" id="cd06286">
    <property type="entry name" value="PBP1_CcpB-like"/>
    <property type="match status" value="1"/>
</dbReference>
<evidence type="ECO:0000313" key="5">
    <source>
        <dbReference type="EMBL" id="AQS56390.1"/>
    </source>
</evidence>
<keyword evidence="2" id="KW-0238">DNA-binding</keyword>
<dbReference type="SUPFAM" id="SSF47413">
    <property type="entry name" value="lambda repressor-like DNA-binding domains"/>
    <property type="match status" value="1"/>
</dbReference>
<dbReference type="GO" id="GO:0003700">
    <property type="term" value="F:DNA-binding transcription factor activity"/>
    <property type="evidence" value="ECO:0007669"/>
    <property type="project" value="TreeGrafter"/>
</dbReference>
<dbReference type="SUPFAM" id="SSF53822">
    <property type="entry name" value="Periplasmic binding protein-like I"/>
    <property type="match status" value="1"/>
</dbReference>
<keyword evidence="6" id="KW-1185">Reference proteome</keyword>
<dbReference type="InterPro" id="IPR028082">
    <property type="entry name" value="Peripla_BP_I"/>
</dbReference>
<dbReference type="AlphaFoldDB" id="A0A1U9K8N9"/>
<reference evidence="5 6" key="1">
    <citation type="journal article" date="2015" name="Int. J. Syst. Evol. Microbiol.">
        <title>Novibacillus thermophilus gen. nov., sp. nov., a Gram-staining-negative and moderately thermophilic member of the family Thermoactinomycetaceae.</title>
        <authorList>
            <person name="Yang G."/>
            <person name="Chen J."/>
            <person name="Zhou S."/>
        </authorList>
    </citation>
    <scope>NUCLEOTIDE SEQUENCE [LARGE SCALE GENOMIC DNA]</scope>
    <source>
        <strain evidence="5 6">SG-1</strain>
    </source>
</reference>
<dbReference type="SMART" id="SM00354">
    <property type="entry name" value="HTH_LACI"/>
    <property type="match status" value="1"/>
</dbReference>
<organism evidence="5 6">
    <name type="scientific">Novibacillus thermophilus</name>
    <dbReference type="NCBI Taxonomy" id="1471761"/>
    <lineage>
        <taxon>Bacteria</taxon>
        <taxon>Bacillati</taxon>
        <taxon>Bacillota</taxon>
        <taxon>Bacilli</taxon>
        <taxon>Bacillales</taxon>
        <taxon>Thermoactinomycetaceae</taxon>
        <taxon>Novibacillus</taxon>
    </lineage>
</organism>
<dbReference type="PANTHER" id="PTHR30146:SF136">
    <property type="entry name" value="NTD BIOSYNTHESIS OPERON REGULATOR NTDR"/>
    <property type="match status" value="1"/>
</dbReference>
<dbReference type="InterPro" id="IPR046335">
    <property type="entry name" value="LacI/GalR-like_sensor"/>
</dbReference>
<evidence type="ECO:0000256" key="3">
    <source>
        <dbReference type="ARBA" id="ARBA00023163"/>
    </source>
</evidence>
<dbReference type="GO" id="GO:0000976">
    <property type="term" value="F:transcription cis-regulatory region binding"/>
    <property type="evidence" value="ECO:0007669"/>
    <property type="project" value="TreeGrafter"/>
</dbReference>
<dbReference type="InterPro" id="IPR000843">
    <property type="entry name" value="HTH_LacI"/>
</dbReference>
<dbReference type="OrthoDB" id="9798934at2"/>
<dbReference type="KEGG" id="ntr:B0W44_12090"/>
<evidence type="ECO:0000313" key="6">
    <source>
        <dbReference type="Proteomes" id="UP000188603"/>
    </source>
</evidence>
<evidence type="ECO:0000256" key="1">
    <source>
        <dbReference type="ARBA" id="ARBA00023015"/>
    </source>
</evidence>
<dbReference type="Pfam" id="PF13377">
    <property type="entry name" value="Peripla_BP_3"/>
    <property type="match status" value="1"/>
</dbReference>
<dbReference type="RefSeq" id="WP_077720254.1">
    <property type="nucleotide sequence ID" value="NZ_CP019699.1"/>
</dbReference>
<accession>A0A1U9K8N9</accession>
<dbReference type="Pfam" id="PF00356">
    <property type="entry name" value="LacI"/>
    <property type="match status" value="1"/>
</dbReference>
<proteinExistence type="predicted"/>
<dbReference type="Gene3D" id="1.10.260.40">
    <property type="entry name" value="lambda repressor-like DNA-binding domains"/>
    <property type="match status" value="1"/>
</dbReference>
<evidence type="ECO:0000256" key="2">
    <source>
        <dbReference type="ARBA" id="ARBA00023125"/>
    </source>
</evidence>
<dbReference type="InterPro" id="IPR010982">
    <property type="entry name" value="Lambda_DNA-bd_dom_sf"/>
</dbReference>
<keyword evidence="1" id="KW-0805">Transcription regulation</keyword>